<evidence type="ECO:0000313" key="6">
    <source>
        <dbReference type="EMBL" id="KDQ16666.1"/>
    </source>
</evidence>
<dbReference type="GO" id="GO:0008270">
    <property type="term" value="F:zinc ion binding"/>
    <property type="evidence" value="ECO:0007669"/>
    <property type="project" value="UniProtKB-KW"/>
</dbReference>
<dbReference type="InterPro" id="IPR012912">
    <property type="entry name" value="Plasmid_pRiA4b_Orf3-like"/>
</dbReference>
<name>A0A067MYP1_BOTB1</name>
<dbReference type="InParanoid" id="A0A067MYP1"/>
<gene>
    <name evidence="6" type="ORF">BOTBODRAFT_186330</name>
</gene>
<evidence type="ECO:0000256" key="4">
    <source>
        <dbReference type="PROSITE-ProRule" id="PRU00134"/>
    </source>
</evidence>
<dbReference type="AlphaFoldDB" id="A0A067MYP1"/>
<reference evidence="7" key="1">
    <citation type="journal article" date="2014" name="Proc. Natl. Acad. Sci. U.S.A.">
        <title>Extensive sampling of basidiomycete genomes demonstrates inadequacy of the white-rot/brown-rot paradigm for wood decay fungi.</title>
        <authorList>
            <person name="Riley R."/>
            <person name="Salamov A.A."/>
            <person name="Brown D.W."/>
            <person name="Nagy L.G."/>
            <person name="Floudas D."/>
            <person name="Held B.W."/>
            <person name="Levasseur A."/>
            <person name="Lombard V."/>
            <person name="Morin E."/>
            <person name="Otillar R."/>
            <person name="Lindquist E.A."/>
            <person name="Sun H."/>
            <person name="LaButti K.M."/>
            <person name="Schmutz J."/>
            <person name="Jabbour D."/>
            <person name="Luo H."/>
            <person name="Baker S.E."/>
            <person name="Pisabarro A.G."/>
            <person name="Walton J.D."/>
            <person name="Blanchette R.A."/>
            <person name="Henrissat B."/>
            <person name="Martin F."/>
            <person name="Cullen D."/>
            <person name="Hibbett D.S."/>
            <person name="Grigoriev I.V."/>
        </authorList>
    </citation>
    <scope>NUCLEOTIDE SEQUENCE [LARGE SCALE GENOMIC DNA]</scope>
    <source>
        <strain evidence="7">FD-172 SS1</strain>
    </source>
</reference>
<dbReference type="PANTHER" id="PTHR41878:SF1">
    <property type="entry name" value="TNPR PROTEIN"/>
    <property type="match status" value="1"/>
</dbReference>
<dbReference type="STRING" id="930990.A0A067MYP1"/>
<dbReference type="EMBL" id="KL198026">
    <property type="protein sequence ID" value="KDQ16666.1"/>
    <property type="molecule type" value="Genomic_DNA"/>
</dbReference>
<dbReference type="Pfam" id="PF07929">
    <property type="entry name" value="PRiA4_ORF3"/>
    <property type="match status" value="1"/>
</dbReference>
<dbReference type="OrthoDB" id="432970at2759"/>
<dbReference type="Gene3D" id="6.10.140.2220">
    <property type="match status" value="1"/>
</dbReference>
<evidence type="ECO:0000256" key="1">
    <source>
        <dbReference type="ARBA" id="ARBA00022723"/>
    </source>
</evidence>
<feature type="domain" description="MYND-type" evidence="5">
    <location>
        <begin position="400"/>
        <end position="437"/>
    </location>
</feature>
<evidence type="ECO:0000256" key="3">
    <source>
        <dbReference type="ARBA" id="ARBA00022833"/>
    </source>
</evidence>
<dbReference type="SUPFAM" id="SSF144232">
    <property type="entry name" value="HIT/MYND zinc finger-like"/>
    <property type="match status" value="1"/>
</dbReference>
<dbReference type="Proteomes" id="UP000027195">
    <property type="component" value="Unassembled WGS sequence"/>
</dbReference>
<dbReference type="PANTHER" id="PTHR41878">
    <property type="entry name" value="LEXA REPRESSOR-RELATED"/>
    <property type="match status" value="1"/>
</dbReference>
<dbReference type="HOGENOM" id="CLU_058480_0_0_1"/>
<dbReference type="SUPFAM" id="SSF159941">
    <property type="entry name" value="MM3350-like"/>
    <property type="match status" value="1"/>
</dbReference>
<accession>A0A067MYP1</accession>
<keyword evidence="7" id="KW-1185">Reference proteome</keyword>
<dbReference type="Gene3D" id="3.10.290.30">
    <property type="entry name" value="MM3350-like"/>
    <property type="match status" value="1"/>
</dbReference>
<organism evidence="6 7">
    <name type="scientific">Botryobasidium botryosum (strain FD-172 SS1)</name>
    <dbReference type="NCBI Taxonomy" id="930990"/>
    <lineage>
        <taxon>Eukaryota</taxon>
        <taxon>Fungi</taxon>
        <taxon>Dikarya</taxon>
        <taxon>Basidiomycota</taxon>
        <taxon>Agaricomycotina</taxon>
        <taxon>Agaricomycetes</taxon>
        <taxon>Cantharellales</taxon>
        <taxon>Botryobasidiaceae</taxon>
        <taxon>Botryobasidium</taxon>
    </lineage>
</organism>
<dbReference type="PROSITE" id="PS50865">
    <property type="entry name" value="ZF_MYND_2"/>
    <property type="match status" value="1"/>
</dbReference>
<dbReference type="Pfam" id="PF01753">
    <property type="entry name" value="zf-MYND"/>
    <property type="match status" value="1"/>
</dbReference>
<dbReference type="PROSITE" id="PS01360">
    <property type="entry name" value="ZF_MYND_1"/>
    <property type="match status" value="1"/>
</dbReference>
<evidence type="ECO:0000259" key="5">
    <source>
        <dbReference type="PROSITE" id="PS50865"/>
    </source>
</evidence>
<keyword evidence="3" id="KW-0862">Zinc</keyword>
<keyword evidence="2 4" id="KW-0863">Zinc-finger</keyword>
<evidence type="ECO:0000256" key="2">
    <source>
        <dbReference type="ARBA" id="ARBA00022771"/>
    </source>
</evidence>
<dbReference type="InterPro" id="IPR024047">
    <property type="entry name" value="MM3350-like_sf"/>
</dbReference>
<protein>
    <recommendedName>
        <fullName evidence="5">MYND-type domain-containing protein</fullName>
    </recommendedName>
</protein>
<evidence type="ECO:0000313" key="7">
    <source>
        <dbReference type="Proteomes" id="UP000027195"/>
    </source>
</evidence>
<sequence>MEDPEFAHRYVRPRNSRPAFVRFHPNDTGDGLDDVYFKDPRTFVPERNQFGEAIGWGIYPYVHGFQTCDAMRSMQRTMRTQFWYHDLVKPEIQFKASLDKLKLGDLKERDYILRITMPDIPVRPQLYAQHNIDTYVAGDFGESLIYRRFKVSGGTNLDTLQDKIIQPIMGWERNAHAFVFTDLSDGACYGPRDSGAIDMMHVDKTCQEYIPTDEYKLAHLAQTEGTEFLYLYDFGDRWWHRIQVEKILPKNESDGSVTILEGRGQCPAEDCHGNLSYAKMLYKLAEGTGRQRHEVISEIQRALNYSSKGRISVATWDPKKFDIEAARGELAAALASLASARTGPKSFTTAIHPSAIDTAPGMFGPLKRGQEVVHKSGEDVGSFMSETVNHRRDRLKAALCALCGSPNNLKACSGCRKIFYCGSEHQKQDWPTHKPECRASRNK</sequence>
<proteinExistence type="predicted"/>
<keyword evidence="1" id="KW-0479">Metal-binding</keyword>
<dbReference type="InterPro" id="IPR002893">
    <property type="entry name" value="Znf_MYND"/>
</dbReference>